<dbReference type="InterPro" id="IPR035472">
    <property type="entry name" value="RpiR-like_SIS"/>
</dbReference>
<dbReference type="AlphaFoldDB" id="A8M9Q2"/>
<evidence type="ECO:0000313" key="3">
    <source>
        <dbReference type="Proteomes" id="UP000001137"/>
    </source>
</evidence>
<dbReference type="InterPro" id="IPR001347">
    <property type="entry name" value="SIS_dom"/>
</dbReference>
<feature type="domain" description="SIS" evidence="1">
    <location>
        <begin position="37"/>
        <end position="228"/>
    </location>
</feature>
<sequence length="263" mass="29174">MSVPNEYWRNWVSNVQGIINHITSTQVQNINKASDIIASTIDSEHACFLFGSGHAAIPVMEMFPRYGSTLGFIPIVDLPLVSFLRMVGDLGYPQFDFIENSPEYGRRIMENYSVHKEDCVIVFSHSGTTPISVEIAVQFKNRGAPVIGVTSLTHANSAKPRHPLNLKLHEVADVTIDTGVPAGDVSLMIDLRGKRLRVGPLSTVAFTIVANMLLLNTIEKLINKGREIPIFPVRGFDADADARMNSILRRHRELYIRHIAAGD</sequence>
<dbReference type="InterPro" id="IPR046348">
    <property type="entry name" value="SIS_dom_sf"/>
</dbReference>
<dbReference type="eggNOG" id="arCOG07451">
    <property type="taxonomic scope" value="Archaea"/>
</dbReference>
<dbReference type="Gene3D" id="3.40.50.10490">
    <property type="entry name" value="Glucose-6-phosphate isomerase like protein, domain 1"/>
    <property type="match status" value="1"/>
</dbReference>
<dbReference type="SUPFAM" id="SSF53697">
    <property type="entry name" value="SIS domain"/>
    <property type="match status" value="1"/>
</dbReference>
<dbReference type="GO" id="GO:0016853">
    <property type="term" value="F:isomerase activity"/>
    <property type="evidence" value="ECO:0007669"/>
    <property type="project" value="UniProtKB-KW"/>
</dbReference>
<keyword evidence="2" id="KW-0413">Isomerase</keyword>
<gene>
    <name evidence="2" type="ordered locus">Cmaq_0079</name>
</gene>
<dbReference type="HOGENOM" id="CLU_089975_0_0_2"/>
<dbReference type="GeneID" id="5710399"/>
<keyword evidence="3" id="KW-1185">Reference proteome</keyword>
<accession>A8M9Q2</accession>
<dbReference type="GO" id="GO:0097367">
    <property type="term" value="F:carbohydrate derivative binding"/>
    <property type="evidence" value="ECO:0007669"/>
    <property type="project" value="InterPro"/>
</dbReference>
<name>A8M9Q2_CALMQ</name>
<dbReference type="STRING" id="397948.Cmaq_0079"/>
<dbReference type="GO" id="GO:1901135">
    <property type="term" value="P:carbohydrate derivative metabolic process"/>
    <property type="evidence" value="ECO:0007669"/>
    <property type="project" value="InterPro"/>
</dbReference>
<dbReference type="Proteomes" id="UP000001137">
    <property type="component" value="Chromosome"/>
</dbReference>
<dbReference type="RefSeq" id="WP_012185153.1">
    <property type="nucleotide sequence ID" value="NC_009954.1"/>
</dbReference>
<evidence type="ECO:0000259" key="1">
    <source>
        <dbReference type="PROSITE" id="PS51464"/>
    </source>
</evidence>
<dbReference type="CDD" id="cd05013">
    <property type="entry name" value="SIS_RpiR"/>
    <property type="match status" value="1"/>
</dbReference>
<protein>
    <submittedName>
        <fullName evidence="2">Uncharacterized protein containing SIS (Sugar isomerase) phosphosugar binding domain-like protein</fullName>
    </submittedName>
</protein>
<organism evidence="2 3">
    <name type="scientific">Caldivirga maquilingensis (strain ATCC 700844 / DSM 13496 / JCM 10307 / IC-167)</name>
    <dbReference type="NCBI Taxonomy" id="397948"/>
    <lineage>
        <taxon>Archaea</taxon>
        <taxon>Thermoproteota</taxon>
        <taxon>Thermoprotei</taxon>
        <taxon>Thermoproteales</taxon>
        <taxon>Thermoproteaceae</taxon>
        <taxon>Caldivirga</taxon>
    </lineage>
</organism>
<reference evidence="2 3" key="1">
    <citation type="submission" date="2007-10" db="EMBL/GenBank/DDBJ databases">
        <title>Complete sequence of Caldivirga maquilingensis IC-167.</title>
        <authorList>
            <consortium name="US DOE Joint Genome Institute"/>
            <person name="Copeland A."/>
            <person name="Lucas S."/>
            <person name="Lapidus A."/>
            <person name="Barry K."/>
            <person name="Glavina del Rio T."/>
            <person name="Dalin E."/>
            <person name="Tice H."/>
            <person name="Pitluck S."/>
            <person name="Saunders E."/>
            <person name="Brettin T."/>
            <person name="Bruce D."/>
            <person name="Detter J.C."/>
            <person name="Han C."/>
            <person name="Schmutz J."/>
            <person name="Larimer F."/>
            <person name="Land M."/>
            <person name="Hauser L."/>
            <person name="Kyrpides N."/>
            <person name="Ivanova N."/>
            <person name="Biddle J.F."/>
            <person name="Zhang Z."/>
            <person name="Fitz-Gibbon S.T."/>
            <person name="Lowe T.M."/>
            <person name="Saltikov C."/>
            <person name="House C.H."/>
            <person name="Richardson P."/>
        </authorList>
    </citation>
    <scope>NUCLEOTIDE SEQUENCE [LARGE SCALE GENOMIC DNA]</scope>
    <source>
        <strain evidence="3">ATCC 700844 / DSM 13496 / JCM 10307 / IC-167</strain>
    </source>
</reference>
<proteinExistence type="predicted"/>
<dbReference type="KEGG" id="cma:Cmaq_0079"/>
<dbReference type="OrthoDB" id="374410at2157"/>
<dbReference type="EMBL" id="CP000852">
    <property type="protein sequence ID" value="ABW00933.1"/>
    <property type="molecule type" value="Genomic_DNA"/>
</dbReference>
<evidence type="ECO:0000313" key="2">
    <source>
        <dbReference type="EMBL" id="ABW00933.1"/>
    </source>
</evidence>
<dbReference type="Pfam" id="PF13580">
    <property type="entry name" value="SIS_2"/>
    <property type="match status" value="1"/>
</dbReference>
<dbReference type="PROSITE" id="PS51464">
    <property type="entry name" value="SIS"/>
    <property type="match status" value="1"/>
</dbReference>
<dbReference type="NCBIfam" id="NF002805">
    <property type="entry name" value="PRK02947.1"/>
    <property type="match status" value="1"/>
</dbReference>